<dbReference type="EMBL" id="HG938353">
    <property type="protein sequence ID" value="CDN47379.1"/>
    <property type="molecule type" value="Genomic_DNA"/>
</dbReference>
<sequence length="300" mass="34271">MKVAGHVLAYNVDRFLPHVVENCGRFVDKIFIVLPERPWAYLPGSRATRTNPTTRETVDEAIAAARAKGVSCEIEVICSDFETEEGTRNDCLDRATREGYDWLVIQDADEFYLDSGWETLLEFMAADRRHDRILTPWHNFWKTPELVLTSGDGSIRDVNAGFAIRCKSGVRFDTARKTTPAATILIDAPCYHYGYVMSDAEMWEKITSWGHAHQVNAQKWFRLKWLGWTPVHSYLHPVTPLFWPKAIRFPGRQPAFASSFMSPSQETAPLGFVDFLENMLADRATDVRIVARKLLRRSTV</sequence>
<evidence type="ECO:0000313" key="1">
    <source>
        <dbReference type="EMBL" id="CDN47379.1"/>
    </source>
</evidence>
<proteinExistence type="predicted"/>
<dbReference type="HOGENOM" id="CLU_926970_0_0_5"/>
<accession>A0A068SNI9</accession>
<dbReference type="GeneID" id="24259225"/>
<gene>
    <name evidence="1" type="ORF">RG540_CH11920</name>
</gene>
<name>A0A068SNI9_NEOGA</name>
<dbReference type="AlphaFoldDB" id="A0A068SNI9"/>
<keyword evidence="2" id="KW-1185">Reference proteome</keyword>
<evidence type="ECO:0008006" key="3">
    <source>
        <dbReference type="Google" id="ProtNLM"/>
    </source>
</evidence>
<dbReference type="KEGG" id="ngg:RG540_CH11920"/>
<dbReference type="RefSeq" id="WP_038585662.1">
    <property type="nucleotide sequence ID" value="NZ_HG938353.1"/>
</dbReference>
<dbReference type="eggNOG" id="ENOG5031394">
    <property type="taxonomic scope" value="Bacteria"/>
</dbReference>
<dbReference type="SUPFAM" id="SSF53448">
    <property type="entry name" value="Nucleotide-diphospho-sugar transferases"/>
    <property type="match status" value="1"/>
</dbReference>
<protein>
    <recommendedName>
        <fullName evidence="3">Glycosyltransferase family 2 protein</fullName>
    </recommendedName>
</protein>
<dbReference type="PATRIC" id="fig|1028800.3.peg.1210"/>
<organism evidence="1 2">
    <name type="scientific">Neorhizobium galegae bv. orientalis str. HAMBI 540</name>
    <dbReference type="NCBI Taxonomy" id="1028800"/>
    <lineage>
        <taxon>Bacteria</taxon>
        <taxon>Pseudomonadati</taxon>
        <taxon>Pseudomonadota</taxon>
        <taxon>Alphaproteobacteria</taxon>
        <taxon>Hyphomicrobiales</taxon>
        <taxon>Rhizobiaceae</taxon>
        <taxon>Rhizobium/Agrobacterium group</taxon>
        <taxon>Neorhizobium</taxon>
    </lineage>
</organism>
<reference evidence="2" key="1">
    <citation type="journal article" date="2014" name="BMC Genomics">
        <title>Genome sequencing of two Neorhizobium galegae strains reveals a noeT gene responsible for the unusual acetylation of the nodulation factors.</title>
        <authorList>
            <person name="Osterman J."/>
            <person name="Marsh J."/>
            <person name="Laine P.K."/>
            <person name="Zeng Z."/>
            <person name="Alatalo E."/>
            <person name="Sullivan J.T."/>
            <person name="Young J.P."/>
            <person name="Thomas-Oates J."/>
            <person name="Paulin L."/>
            <person name="Lindstrom K."/>
        </authorList>
    </citation>
    <scope>NUCLEOTIDE SEQUENCE [LARGE SCALE GENOMIC DNA]</scope>
    <source>
        <strain evidence="2">HAMBI 540</strain>
    </source>
</reference>
<dbReference type="OrthoDB" id="8409923at2"/>
<dbReference type="InterPro" id="IPR029044">
    <property type="entry name" value="Nucleotide-diphossugar_trans"/>
</dbReference>
<evidence type="ECO:0000313" key="2">
    <source>
        <dbReference type="Proteomes" id="UP000028181"/>
    </source>
</evidence>
<dbReference type="Proteomes" id="UP000028181">
    <property type="component" value="Chromosome I"/>
</dbReference>